<dbReference type="OrthoDB" id="6077919at2759"/>
<keyword evidence="4 8" id="KW-0863">Zinc-finger</keyword>
<keyword evidence="12" id="KW-1185">Reference proteome</keyword>
<feature type="compositionally biased region" description="Low complexity" evidence="9">
    <location>
        <begin position="167"/>
        <end position="179"/>
    </location>
</feature>
<evidence type="ECO:0000256" key="7">
    <source>
        <dbReference type="ARBA" id="ARBA00039490"/>
    </source>
</evidence>
<dbReference type="GO" id="GO:0010468">
    <property type="term" value="P:regulation of gene expression"/>
    <property type="evidence" value="ECO:0007669"/>
    <property type="project" value="TreeGrafter"/>
</dbReference>
<feature type="region of interest" description="Disordered" evidence="9">
    <location>
        <begin position="162"/>
        <end position="246"/>
    </location>
</feature>
<keyword evidence="3" id="KW-0677">Repeat</keyword>
<dbReference type="EMBL" id="KL197736">
    <property type="protein sequence ID" value="KDQ52981.1"/>
    <property type="molecule type" value="Genomic_DNA"/>
</dbReference>
<dbReference type="STRING" id="933084.A0A067PRN1"/>
<proteinExistence type="predicted"/>
<dbReference type="PROSITE" id="PS50157">
    <property type="entry name" value="ZINC_FINGER_C2H2_2"/>
    <property type="match status" value="1"/>
</dbReference>
<gene>
    <name evidence="11" type="ORF">JAAARDRAFT_183631</name>
</gene>
<dbReference type="Gene3D" id="3.30.160.60">
    <property type="entry name" value="Classic Zinc Finger"/>
    <property type="match status" value="2"/>
</dbReference>
<evidence type="ECO:0000256" key="5">
    <source>
        <dbReference type="ARBA" id="ARBA00022833"/>
    </source>
</evidence>
<evidence type="ECO:0000256" key="8">
    <source>
        <dbReference type="PROSITE-ProRule" id="PRU00042"/>
    </source>
</evidence>
<evidence type="ECO:0000256" key="3">
    <source>
        <dbReference type="ARBA" id="ARBA00022737"/>
    </source>
</evidence>
<feature type="region of interest" description="Disordered" evidence="9">
    <location>
        <begin position="54"/>
        <end position="108"/>
    </location>
</feature>
<name>A0A067PRN1_9AGAM</name>
<organism evidence="11 12">
    <name type="scientific">Jaapia argillacea MUCL 33604</name>
    <dbReference type="NCBI Taxonomy" id="933084"/>
    <lineage>
        <taxon>Eukaryota</taxon>
        <taxon>Fungi</taxon>
        <taxon>Dikarya</taxon>
        <taxon>Basidiomycota</taxon>
        <taxon>Agaricomycotina</taxon>
        <taxon>Agaricomycetes</taxon>
        <taxon>Agaricomycetidae</taxon>
        <taxon>Jaapiales</taxon>
        <taxon>Jaapiaceae</taxon>
        <taxon>Jaapia</taxon>
    </lineage>
</organism>
<dbReference type="GO" id="GO:0008270">
    <property type="term" value="F:zinc ion binding"/>
    <property type="evidence" value="ECO:0007669"/>
    <property type="project" value="UniProtKB-KW"/>
</dbReference>
<dbReference type="FunFam" id="3.30.160.60:FF:000446">
    <property type="entry name" value="Zinc finger protein"/>
    <property type="match status" value="1"/>
</dbReference>
<protein>
    <recommendedName>
        <fullName evidence="7">pH-response transcription factor pacC/RIM101</fullName>
    </recommendedName>
</protein>
<dbReference type="GO" id="GO:0005634">
    <property type="term" value="C:nucleus"/>
    <property type="evidence" value="ECO:0007669"/>
    <property type="project" value="UniProtKB-SubCell"/>
</dbReference>
<evidence type="ECO:0000256" key="2">
    <source>
        <dbReference type="ARBA" id="ARBA00022723"/>
    </source>
</evidence>
<dbReference type="InterPro" id="IPR050331">
    <property type="entry name" value="Zinc_finger"/>
</dbReference>
<feature type="domain" description="C2H2-type" evidence="10">
    <location>
        <begin position="108"/>
        <end position="135"/>
    </location>
</feature>
<dbReference type="Proteomes" id="UP000027265">
    <property type="component" value="Unassembled WGS sequence"/>
</dbReference>
<dbReference type="HOGENOM" id="CLU_065011_0_0_1"/>
<dbReference type="PROSITE" id="PS00028">
    <property type="entry name" value="ZINC_FINGER_C2H2_1"/>
    <property type="match status" value="1"/>
</dbReference>
<dbReference type="SMART" id="SM00355">
    <property type="entry name" value="ZnF_C2H2"/>
    <property type="match status" value="2"/>
</dbReference>
<dbReference type="FunFam" id="3.30.160.60:FF:000340">
    <property type="entry name" value="zinc finger protein 473 isoform X1"/>
    <property type="match status" value="1"/>
</dbReference>
<evidence type="ECO:0000256" key="6">
    <source>
        <dbReference type="ARBA" id="ARBA00023242"/>
    </source>
</evidence>
<dbReference type="Pfam" id="PF00096">
    <property type="entry name" value="zf-C2H2"/>
    <property type="match status" value="2"/>
</dbReference>
<dbReference type="PANTHER" id="PTHR16515">
    <property type="entry name" value="PR DOMAIN ZINC FINGER PROTEIN"/>
    <property type="match status" value="1"/>
</dbReference>
<dbReference type="PANTHER" id="PTHR16515:SF49">
    <property type="entry name" value="GASTRULA ZINC FINGER PROTEIN XLCGF49.1-LIKE-RELATED"/>
    <property type="match status" value="1"/>
</dbReference>
<dbReference type="AlphaFoldDB" id="A0A067PRN1"/>
<evidence type="ECO:0000313" key="12">
    <source>
        <dbReference type="Proteomes" id="UP000027265"/>
    </source>
</evidence>
<dbReference type="InParanoid" id="A0A067PRN1"/>
<evidence type="ECO:0000256" key="4">
    <source>
        <dbReference type="ARBA" id="ARBA00022771"/>
    </source>
</evidence>
<dbReference type="InterPro" id="IPR013087">
    <property type="entry name" value="Znf_C2H2_type"/>
</dbReference>
<keyword evidence="6" id="KW-0539">Nucleus</keyword>
<dbReference type="InterPro" id="IPR036236">
    <property type="entry name" value="Znf_C2H2_sf"/>
</dbReference>
<comment type="subcellular location">
    <subcellularLocation>
        <location evidence="1">Nucleus</location>
    </subcellularLocation>
</comment>
<evidence type="ECO:0000256" key="9">
    <source>
        <dbReference type="SAM" id="MobiDB-lite"/>
    </source>
</evidence>
<evidence type="ECO:0000256" key="1">
    <source>
        <dbReference type="ARBA" id="ARBA00004123"/>
    </source>
</evidence>
<dbReference type="SUPFAM" id="SSF57667">
    <property type="entry name" value="beta-beta-alpha zinc fingers"/>
    <property type="match status" value="1"/>
</dbReference>
<keyword evidence="2" id="KW-0479">Metal-binding</keyword>
<evidence type="ECO:0000313" key="11">
    <source>
        <dbReference type="EMBL" id="KDQ52981.1"/>
    </source>
</evidence>
<reference evidence="12" key="1">
    <citation type="journal article" date="2014" name="Proc. Natl. Acad. Sci. U.S.A.">
        <title>Extensive sampling of basidiomycete genomes demonstrates inadequacy of the white-rot/brown-rot paradigm for wood decay fungi.</title>
        <authorList>
            <person name="Riley R."/>
            <person name="Salamov A.A."/>
            <person name="Brown D.W."/>
            <person name="Nagy L.G."/>
            <person name="Floudas D."/>
            <person name="Held B.W."/>
            <person name="Levasseur A."/>
            <person name="Lombard V."/>
            <person name="Morin E."/>
            <person name="Otillar R."/>
            <person name="Lindquist E.A."/>
            <person name="Sun H."/>
            <person name="LaButti K.M."/>
            <person name="Schmutz J."/>
            <person name="Jabbour D."/>
            <person name="Luo H."/>
            <person name="Baker S.E."/>
            <person name="Pisabarro A.G."/>
            <person name="Walton J.D."/>
            <person name="Blanchette R.A."/>
            <person name="Henrissat B."/>
            <person name="Martin F."/>
            <person name="Cullen D."/>
            <person name="Hibbett D.S."/>
            <person name="Grigoriev I.V."/>
        </authorList>
    </citation>
    <scope>NUCLEOTIDE SEQUENCE [LARGE SCALE GENOMIC DNA]</scope>
    <source>
        <strain evidence="12">MUCL 33604</strain>
    </source>
</reference>
<accession>A0A067PRN1</accession>
<sequence length="331" mass="36310">MNPASVADSQSPDVMASWISTVAFDKSPAIPIADSFALPSTSYMMAIQSKHHEPALPFPGQHILPPRPTSPSTTPPMQSTPHHQPPGDDEPTSDVETQPKEKPKEKKHACWMCHKAFDRPSTLKKHLLVHTGEKAHACSICSRRFGVLSNLNRHMKRCAQKPVNAAKSLSGSNSGSNSPSEPPTPSSSKLPPAQLQVPPRGRKRKASPNPSSPPPTPEIGEAQRRISNSPPADQKPKRRRRAPSPSLWIPESLRDFNLAFYPKTASMPLPPVVSYGTPDTGSMWEERNSYDNEDEDENCNFYHPRGWKGTLPGPGLLGRDVLNTKGKLLVF</sequence>
<evidence type="ECO:0000259" key="10">
    <source>
        <dbReference type="PROSITE" id="PS50157"/>
    </source>
</evidence>
<keyword evidence="5" id="KW-0862">Zinc</keyword>
<feature type="compositionally biased region" description="Low complexity" evidence="9">
    <location>
        <begin position="70"/>
        <end position="82"/>
    </location>
</feature>